<dbReference type="VEuPathDB" id="ToxoDB:CSUI_009882"/>
<keyword evidence="2" id="KW-1185">Reference proteome</keyword>
<dbReference type="Proteomes" id="UP000221165">
    <property type="component" value="Unassembled WGS sequence"/>
</dbReference>
<reference evidence="1 2" key="1">
    <citation type="journal article" date="2017" name="Int. J. Parasitol.">
        <title>The genome of the protozoan parasite Cystoisospora suis and a reverse vaccinology approach to identify vaccine candidates.</title>
        <authorList>
            <person name="Palmieri N."/>
            <person name="Shrestha A."/>
            <person name="Ruttkowski B."/>
            <person name="Beck T."/>
            <person name="Vogl C."/>
            <person name="Tomley F."/>
            <person name="Blake D.P."/>
            <person name="Joachim A."/>
        </authorList>
    </citation>
    <scope>NUCLEOTIDE SEQUENCE [LARGE SCALE GENOMIC DNA]</scope>
    <source>
        <strain evidence="1 2">Wien I</strain>
    </source>
</reference>
<comment type="caution">
    <text evidence="1">The sequence shown here is derived from an EMBL/GenBank/DDBJ whole genome shotgun (WGS) entry which is preliminary data.</text>
</comment>
<gene>
    <name evidence="1" type="ORF">CSUI_009882</name>
</gene>
<protein>
    <submittedName>
        <fullName evidence="1">Uncharacterized protein</fullName>
    </submittedName>
</protein>
<organism evidence="1 2">
    <name type="scientific">Cystoisospora suis</name>
    <dbReference type="NCBI Taxonomy" id="483139"/>
    <lineage>
        <taxon>Eukaryota</taxon>
        <taxon>Sar</taxon>
        <taxon>Alveolata</taxon>
        <taxon>Apicomplexa</taxon>
        <taxon>Conoidasida</taxon>
        <taxon>Coccidia</taxon>
        <taxon>Eucoccidiorida</taxon>
        <taxon>Eimeriorina</taxon>
        <taxon>Sarcocystidae</taxon>
        <taxon>Cystoisospora</taxon>
    </lineage>
</organism>
<evidence type="ECO:0000313" key="2">
    <source>
        <dbReference type="Proteomes" id="UP000221165"/>
    </source>
</evidence>
<accession>A0A2C6KIH0</accession>
<proteinExistence type="predicted"/>
<dbReference type="AlphaFoldDB" id="A0A2C6KIH0"/>
<sequence length="64" mass="7234">MSSSSPSGSLAALVRRERVRHDRVARRLDIDEEESSGSDCSTQEFSLVLRSGVEEDWPDDRVRL</sequence>
<dbReference type="RefSeq" id="XP_067918031.1">
    <property type="nucleotide sequence ID" value="XM_068069991.1"/>
</dbReference>
<feature type="non-terminal residue" evidence="1">
    <location>
        <position position="64"/>
    </location>
</feature>
<evidence type="ECO:0000313" key="1">
    <source>
        <dbReference type="EMBL" id="PHJ16302.1"/>
    </source>
</evidence>
<dbReference type="EMBL" id="MIGC01006237">
    <property type="protein sequence ID" value="PHJ16302.1"/>
    <property type="molecule type" value="Genomic_DNA"/>
</dbReference>
<dbReference type="GeneID" id="94433202"/>
<name>A0A2C6KIH0_9APIC</name>